<dbReference type="InterPro" id="IPR009000">
    <property type="entry name" value="Transl_B-barrel_sf"/>
</dbReference>
<organism evidence="8 9">
    <name type="scientific">Candidatus Rhodoblastus alkanivorans</name>
    <dbReference type="NCBI Taxonomy" id="2954117"/>
    <lineage>
        <taxon>Bacteria</taxon>
        <taxon>Pseudomonadati</taxon>
        <taxon>Pseudomonadota</taxon>
        <taxon>Alphaproteobacteria</taxon>
        <taxon>Hyphomicrobiales</taxon>
        <taxon>Rhodoblastaceae</taxon>
        <taxon>Rhodoblastus</taxon>
    </lineage>
</organism>
<comment type="domain">
    <text evidence="5">The PRC barrel domain binds ribosomal protein uS19.</text>
</comment>
<dbReference type="InterPro" id="IPR002676">
    <property type="entry name" value="RimM_N"/>
</dbReference>
<keyword evidence="1 5" id="KW-0963">Cytoplasm</keyword>
<evidence type="ECO:0000259" key="6">
    <source>
        <dbReference type="Pfam" id="PF01782"/>
    </source>
</evidence>
<dbReference type="Gene3D" id="2.30.30.240">
    <property type="entry name" value="PRC-barrel domain"/>
    <property type="match status" value="1"/>
</dbReference>
<dbReference type="PANTHER" id="PTHR33692">
    <property type="entry name" value="RIBOSOME MATURATION FACTOR RIMM"/>
    <property type="match status" value="1"/>
</dbReference>
<comment type="function">
    <text evidence="5">An accessory protein needed during the final step in the assembly of 30S ribosomal subunit, possibly for assembly of the head region. Essential for efficient processing of 16S rRNA. May be needed both before and after RbfA during the maturation of 16S rRNA. It has affinity for free ribosomal 30S subunits but not for 70S ribosomes.</text>
</comment>
<dbReference type="HAMAP" id="MF_00014">
    <property type="entry name" value="Ribosome_mat_RimM"/>
    <property type="match status" value="1"/>
</dbReference>
<dbReference type="Pfam" id="PF01782">
    <property type="entry name" value="RimM"/>
    <property type="match status" value="1"/>
</dbReference>
<dbReference type="Gene3D" id="2.40.30.60">
    <property type="entry name" value="RimM"/>
    <property type="match status" value="1"/>
</dbReference>
<name>A0ABS9Z3D2_9HYPH</name>
<proteinExistence type="inferred from homology"/>
<dbReference type="Proteomes" id="UP001139104">
    <property type="component" value="Unassembled WGS sequence"/>
</dbReference>
<sequence length="171" mass="18386">MDDKILVGVFGAPHGVRGEIRLKSYMQIPLSITEHDMLTGASGETYRLLAARPLKDDMLVVRVKGVVDRDTAQKLTNQKLFLARKNLPPPEEDEFYCNDLIGLRAETPEGVALGVVVATPNYGAGDILEIAPPAGDTLLFPFTRSVVPVVDIAGGRVVIVPPAEDDAAPVE</sequence>
<feature type="domain" description="Ribosome maturation factor RimM PRC barrel" evidence="7">
    <location>
        <begin position="98"/>
        <end position="163"/>
    </location>
</feature>
<dbReference type="SUPFAM" id="SSF50447">
    <property type="entry name" value="Translation proteins"/>
    <property type="match status" value="1"/>
</dbReference>
<protein>
    <recommendedName>
        <fullName evidence="5">Ribosome maturation factor RimM</fullName>
    </recommendedName>
</protein>
<evidence type="ECO:0000256" key="5">
    <source>
        <dbReference type="HAMAP-Rule" id="MF_00014"/>
    </source>
</evidence>
<dbReference type="Pfam" id="PF24986">
    <property type="entry name" value="PRC_RimM"/>
    <property type="match status" value="1"/>
</dbReference>
<evidence type="ECO:0000313" key="8">
    <source>
        <dbReference type="EMBL" id="MCI4681571.1"/>
    </source>
</evidence>
<evidence type="ECO:0000256" key="1">
    <source>
        <dbReference type="ARBA" id="ARBA00022490"/>
    </source>
</evidence>
<comment type="similarity">
    <text evidence="5">Belongs to the RimM family.</text>
</comment>
<accession>A0ABS9Z3D2</accession>
<comment type="subunit">
    <text evidence="5">Binds ribosomal protein uS19.</text>
</comment>
<dbReference type="InterPro" id="IPR011961">
    <property type="entry name" value="RimM"/>
</dbReference>
<evidence type="ECO:0000256" key="3">
    <source>
        <dbReference type="ARBA" id="ARBA00022552"/>
    </source>
</evidence>
<dbReference type="InterPro" id="IPR056792">
    <property type="entry name" value="PRC_RimM"/>
</dbReference>
<keyword evidence="2 5" id="KW-0690">Ribosome biogenesis</keyword>
<gene>
    <name evidence="5 8" type="primary">rimM</name>
    <name evidence="8" type="ORF">K2U94_02085</name>
</gene>
<reference evidence="8" key="1">
    <citation type="journal article" date="2022" name="ISME J.">
        <title>Identification of active gaseous-alkane degraders at natural gas seeps.</title>
        <authorList>
            <person name="Farhan Ul Haque M."/>
            <person name="Hernandez M."/>
            <person name="Crombie A.T."/>
            <person name="Murrell J.C."/>
        </authorList>
    </citation>
    <scope>NUCLEOTIDE SEQUENCE</scope>
    <source>
        <strain evidence="8">PC2</strain>
    </source>
</reference>
<dbReference type="NCBIfam" id="TIGR02273">
    <property type="entry name" value="16S_RimM"/>
    <property type="match status" value="1"/>
</dbReference>
<evidence type="ECO:0000259" key="7">
    <source>
        <dbReference type="Pfam" id="PF24986"/>
    </source>
</evidence>
<feature type="domain" description="RimM N-terminal" evidence="6">
    <location>
        <begin position="7"/>
        <end position="85"/>
    </location>
</feature>
<evidence type="ECO:0000256" key="4">
    <source>
        <dbReference type="ARBA" id="ARBA00023186"/>
    </source>
</evidence>
<dbReference type="EMBL" id="JAIVFP010000001">
    <property type="protein sequence ID" value="MCI4681571.1"/>
    <property type="molecule type" value="Genomic_DNA"/>
</dbReference>
<keyword evidence="4 5" id="KW-0143">Chaperone</keyword>
<dbReference type="InterPro" id="IPR011033">
    <property type="entry name" value="PRC_barrel-like_sf"/>
</dbReference>
<dbReference type="RefSeq" id="WP_243065626.1">
    <property type="nucleotide sequence ID" value="NZ_JAIVFK010000007.1"/>
</dbReference>
<keyword evidence="3 5" id="KW-0698">rRNA processing</keyword>
<dbReference type="PANTHER" id="PTHR33692:SF1">
    <property type="entry name" value="RIBOSOME MATURATION FACTOR RIMM"/>
    <property type="match status" value="1"/>
</dbReference>
<evidence type="ECO:0000256" key="2">
    <source>
        <dbReference type="ARBA" id="ARBA00022517"/>
    </source>
</evidence>
<comment type="caution">
    <text evidence="8">The sequence shown here is derived from an EMBL/GenBank/DDBJ whole genome shotgun (WGS) entry which is preliminary data.</text>
</comment>
<dbReference type="InterPro" id="IPR036976">
    <property type="entry name" value="RimM_N_sf"/>
</dbReference>
<keyword evidence="9" id="KW-1185">Reference proteome</keyword>
<evidence type="ECO:0000313" key="9">
    <source>
        <dbReference type="Proteomes" id="UP001139104"/>
    </source>
</evidence>
<comment type="subcellular location">
    <subcellularLocation>
        <location evidence="5">Cytoplasm</location>
    </subcellularLocation>
</comment>
<dbReference type="SUPFAM" id="SSF50346">
    <property type="entry name" value="PRC-barrel domain"/>
    <property type="match status" value="1"/>
</dbReference>